<reference evidence="1" key="1">
    <citation type="submission" date="2018-02" db="EMBL/GenBank/DDBJ databases">
        <title>Rhizophora mucronata_Transcriptome.</title>
        <authorList>
            <person name="Meera S.P."/>
            <person name="Sreeshan A."/>
            <person name="Augustine A."/>
        </authorList>
    </citation>
    <scope>NUCLEOTIDE SEQUENCE</scope>
    <source>
        <tissue evidence="1">Leaf</tissue>
    </source>
</reference>
<dbReference type="EMBL" id="GGEC01028126">
    <property type="protein sequence ID" value="MBX08610.1"/>
    <property type="molecule type" value="Transcribed_RNA"/>
</dbReference>
<protein>
    <submittedName>
        <fullName evidence="1">Uncharacterized protein</fullName>
    </submittedName>
</protein>
<name>A0A2P2KSA3_RHIMU</name>
<organism evidence="1">
    <name type="scientific">Rhizophora mucronata</name>
    <name type="common">Asiatic mangrove</name>
    <dbReference type="NCBI Taxonomy" id="61149"/>
    <lineage>
        <taxon>Eukaryota</taxon>
        <taxon>Viridiplantae</taxon>
        <taxon>Streptophyta</taxon>
        <taxon>Embryophyta</taxon>
        <taxon>Tracheophyta</taxon>
        <taxon>Spermatophyta</taxon>
        <taxon>Magnoliopsida</taxon>
        <taxon>eudicotyledons</taxon>
        <taxon>Gunneridae</taxon>
        <taxon>Pentapetalae</taxon>
        <taxon>rosids</taxon>
        <taxon>fabids</taxon>
        <taxon>Malpighiales</taxon>
        <taxon>Rhizophoraceae</taxon>
        <taxon>Rhizophora</taxon>
    </lineage>
</organism>
<proteinExistence type="predicted"/>
<evidence type="ECO:0000313" key="1">
    <source>
        <dbReference type="EMBL" id="MBX08610.1"/>
    </source>
</evidence>
<accession>A0A2P2KSA3</accession>
<dbReference type="AlphaFoldDB" id="A0A2P2KSA3"/>
<sequence>MTHKQWVSSILVVFHIDFNKELFSFDGLIVSILCYHKL</sequence>